<dbReference type="Pfam" id="PF00440">
    <property type="entry name" value="TetR_N"/>
    <property type="match status" value="1"/>
</dbReference>
<dbReference type="eggNOG" id="COG1309">
    <property type="taxonomic scope" value="Bacteria"/>
</dbReference>
<dbReference type="Proteomes" id="UP000002318">
    <property type="component" value="Chromosome"/>
</dbReference>
<evidence type="ECO:0000256" key="3">
    <source>
        <dbReference type="ARBA" id="ARBA00023163"/>
    </source>
</evidence>
<evidence type="ECO:0000259" key="5">
    <source>
        <dbReference type="PROSITE" id="PS50977"/>
    </source>
</evidence>
<sequence length="194" mass="22335">MKDRKQTEEQILTALDRLFLSKGFTGLGVNAVAKEAGVSKVLIYRYFGGFDELLEAWALQNSYWIGGMKRPIPLDDPKKTARYIFHEYSTDLREHPVKREVLRWLLAERTELGIKVMRKIEQEGLAFTRWLGNQFPHNHTADLEALVALLSTGISYLVLLSDRADVYNGVDLRSQEGWNRIFSVLEQIIEDSFT</sequence>
<dbReference type="PANTHER" id="PTHR30055:SF234">
    <property type="entry name" value="HTH-TYPE TRANSCRIPTIONAL REGULATOR BETI"/>
    <property type="match status" value="1"/>
</dbReference>
<dbReference type="InterPro" id="IPR009057">
    <property type="entry name" value="Homeodomain-like_sf"/>
</dbReference>
<feature type="DNA-binding region" description="H-T-H motif" evidence="4">
    <location>
        <begin position="28"/>
        <end position="47"/>
    </location>
</feature>
<protein>
    <submittedName>
        <fullName evidence="6">Transcriptional regulator, TetR family</fullName>
    </submittedName>
</protein>
<dbReference type="PRINTS" id="PR00455">
    <property type="entry name" value="HTHTETR"/>
</dbReference>
<keyword evidence="2 4" id="KW-0238">DNA-binding</keyword>
<proteinExistence type="predicted"/>
<evidence type="ECO:0000256" key="2">
    <source>
        <dbReference type="ARBA" id="ARBA00023125"/>
    </source>
</evidence>
<dbReference type="PROSITE" id="PS50977">
    <property type="entry name" value="HTH_TETR_2"/>
    <property type="match status" value="1"/>
</dbReference>
<keyword evidence="3" id="KW-0804">Transcription</keyword>
<dbReference type="PANTHER" id="PTHR30055">
    <property type="entry name" value="HTH-TYPE TRANSCRIPTIONAL REGULATOR RUTR"/>
    <property type="match status" value="1"/>
</dbReference>
<dbReference type="InterPro" id="IPR001647">
    <property type="entry name" value="HTH_TetR"/>
</dbReference>
<dbReference type="GO" id="GO:0003700">
    <property type="term" value="F:DNA-binding transcription factor activity"/>
    <property type="evidence" value="ECO:0007669"/>
    <property type="project" value="TreeGrafter"/>
</dbReference>
<evidence type="ECO:0000313" key="7">
    <source>
        <dbReference type="Proteomes" id="UP000002318"/>
    </source>
</evidence>
<keyword evidence="7" id="KW-1185">Reference proteome</keyword>
<reference evidence="6 7" key="1">
    <citation type="journal article" date="2010" name="Stand. Genomic Sci.">
        <title>Complete genome sequence of Spirochaeta smaragdinae type strain (SEBR 4228).</title>
        <authorList>
            <person name="Mavromatis K."/>
            <person name="Yasawong M."/>
            <person name="Chertkov O."/>
            <person name="Lapidus A."/>
            <person name="Lucas S."/>
            <person name="Nolan M."/>
            <person name="Del Rio T.G."/>
            <person name="Tice H."/>
            <person name="Cheng J.F."/>
            <person name="Pitluck S."/>
            <person name="Liolios K."/>
            <person name="Ivanova N."/>
            <person name="Tapia R."/>
            <person name="Han C."/>
            <person name="Bruce D."/>
            <person name="Goodwin L."/>
            <person name="Pati A."/>
            <person name="Chen A."/>
            <person name="Palaniappan K."/>
            <person name="Land M."/>
            <person name="Hauser L."/>
            <person name="Chang Y.J."/>
            <person name="Jeffries C.D."/>
            <person name="Detter J.C."/>
            <person name="Rohde M."/>
            <person name="Brambilla E."/>
            <person name="Spring S."/>
            <person name="Goker M."/>
            <person name="Sikorski J."/>
            <person name="Woyke T."/>
            <person name="Bristow J."/>
            <person name="Eisen J.A."/>
            <person name="Markowitz V."/>
            <person name="Hugenholtz P."/>
            <person name="Klenk H.P."/>
            <person name="Kyrpides N.C."/>
        </authorList>
    </citation>
    <scope>NUCLEOTIDE SEQUENCE [LARGE SCALE GENOMIC DNA]</scope>
    <source>
        <strain evidence="7">DSM 11293 / JCM 15392 / SEBR 4228</strain>
    </source>
</reference>
<dbReference type="STRING" id="573413.Spirs_3342"/>
<dbReference type="HOGENOM" id="CLU_091688_2_0_12"/>
<dbReference type="KEGG" id="ssm:Spirs_3342"/>
<dbReference type="RefSeq" id="WP_013255896.1">
    <property type="nucleotide sequence ID" value="NC_014364.1"/>
</dbReference>
<dbReference type="GO" id="GO:0000976">
    <property type="term" value="F:transcription cis-regulatory region binding"/>
    <property type="evidence" value="ECO:0007669"/>
    <property type="project" value="TreeGrafter"/>
</dbReference>
<feature type="domain" description="HTH tetR-type" evidence="5">
    <location>
        <begin position="5"/>
        <end position="65"/>
    </location>
</feature>
<gene>
    <name evidence="6" type="ordered locus">Spirs_3342</name>
</gene>
<keyword evidence="1" id="KW-0805">Transcription regulation</keyword>
<dbReference type="OrthoDB" id="9780939at2"/>
<organism evidence="6 7">
    <name type="scientific">Sediminispirochaeta smaragdinae (strain DSM 11293 / JCM 15392 / SEBR 4228)</name>
    <name type="common">Spirochaeta smaragdinae</name>
    <dbReference type="NCBI Taxonomy" id="573413"/>
    <lineage>
        <taxon>Bacteria</taxon>
        <taxon>Pseudomonadati</taxon>
        <taxon>Spirochaetota</taxon>
        <taxon>Spirochaetia</taxon>
        <taxon>Spirochaetales</taxon>
        <taxon>Spirochaetaceae</taxon>
        <taxon>Sediminispirochaeta</taxon>
    </lineage>
</organism>
<evidence type="ECO:0000256" key="1">
    <source>
        <dbReference type="ARBA" id="ARBA00023015"/>
    </source>
</evidence>
<accession>E1RAR9</accession>
<evidence type="ECO:0000313" key="6">
    <source>
        <dbReference type="EMBL" id="ADK82437.1"/>
    </source>
</evidence>
<dbReference type="Gene3D" id="1.10.357.10">
    <property type="entry name" value="Tetracycline Repressor, domain 2"/>
    <property type="match status" value="1"/>
</dbReference>
<evidence type="ECO:0000256" key="4">
    <source>
        <dbReference type="PROSITE-ProRule" id="PRU00335"/>
    </source>
</evidence>
<dbReference type="AlphaFoldDB" id="E1RAR9"/>
<name>E1RAR9_SEDSS</name>
<dbReference type="EMBL" id="CP002116">
    <property type="protein sequence ID" value="ADK82437.1"/>
    <property type="molecule type" value="Genomic_DNA"/>
</dbReference>
<dbReference type="InterPro" id="IPR050109">
    <property type="entry name" value="HTH-type_TetR-like_transc_reg"/>
</dbReference>
<dbReference type="SUPFAM" id="SSF46689">
    <property type="entry name" value="Homeodomain-like"/>
    <property type="match status" value="1"/>
</dbReference>